<evidence type="ECO:0000256" key="2">
    <source>
        <dbReference type="SAM" id="MobiDB-lite"/>
    </source>
</evidence>
<dbReference type="AlphaFoldDB" id="D7CRQ9"/>
<dbReference type="RefSeq" id="WP_013176929.1">
    <property type="nucleotide sequence ID" value="NC_014221.1"/>
</dbReference>
<feature type="compositionally biased region" description="Low complexity" evidence="2">
    <location>
        <begin position="463"/>
        <end position="483"/>
    </location>
</feature>
<dbReference type="InterPro" id="IPR019734">
    <property type="entry name" value="TPR_rpt"/>
</dbReference>
<dbReference type="Proteomes" id="UP000000379">
    <property type="component" value="Chromosome"/>
</dbReference>
<reference evidence="3 4" key="2">
    <citation type="journal article" date="2011" name="Stand. Genomic Sci.">
        <title>Complete genome sequence of Truepera radiovictrix type strain (RQ-24).</title>
        <authorList>
            <person name="Ivanova N."/>
            <person name="Rohde C."/>
            <person name="Munk C."/>
            <person name="Nolan M."/>
            <person name="Lucas S."/>
            <person name="Del Rio T.G."/>
            <person name="Tice H."/>
            <person name="Deshpande S."/>
            <person name="Cheng J.F."/>
            <person name="Tapia R."/>
            <person name="Han C."/>
            <person name="Goodwin L."/>
            <person name="Pitluck S."/>
            <person name="Liolios K."/>
            <person name="Mavromatis K."/>
            <person name="Mikhailova N."/>
            <person name="Pati A."/>
            <person name="Chen A."/>
            <person name="Palaniappan K."/>
            <person name="Land M."/>
            <person name="Hauser L."/>
            <person name="Chang Y.J."/>
            <person name="Jeffries C.D."/>
            <person name="Brambilla E."/>
            <person name="Rohde M."/>
            <person name="Goker M."/>
            <person name="Tindall B.J."/>
            <person name="Woyke T."/>
            <person name="Bristow J."/>
            <person name="Eisen J.A."/>
            <person name="Markowitz V."/>
            <person name="Hugenholtz P."/>
            <person name="Kyrpides N.C."/>
            <person name="Klenk H.P."/>
            <person name="Lapidus A."/>
        </authorList>
    </citation>
    <scope>NUCLEOTIDE SEQUENCE [LARGE SCALE GENOMIC DNA]</scope>
    <source>
        <strain evidence="4">DSM 17093 / CIP 108686 / LMG 22925 / RQ-24</strain>
    </source>
</reference>
<keyword evidence="4" id="KW-1185">Reference proteome</keyword>
<dbReference type="PROSITE" id="PS50005">
    <property type="entry name" value="TPR"/>
    <property type="match status" value="1"/>
</dbReference>
<dbReference type="Pfam" id="PF13176">
    <property type="entry name" value="TPR_7"/>
    <property type="match status" value="1"/>
</dbReference>
<dbReference type="eggNOG" id="COG0457">
    <property type="taxonomic scope" value="Bacteria"/>
</dbReference>
<protein>
    <submittedName>
        <fullName evidence="3">Tetratricopeptide TPR_2 repeat protein</fullName>
    </submittedName>
</protein>
<organism evidence="3 4">
    <name type="scientific">Truepera radiovictrix (strain DSM 17093 / CIP 108686 / LMG 22925 / RQ-24)</name>
    <dbReference type="NCBI Taxonomy" id="649638"/>
    <lineage>
        <taxon>Bacteria</taxon>
        <taxon>Thermotogati</taxon>
        <taxon>Deinococcota</taxon>
        <taxon>Deinococci</taxon>
        <taxon>Trueperales</taxon>
        <taxon>Trueperaceae</taxon>
        <taxon>Truepera</taxon>
    </lineage>
</organism>
<dbReference type="Gene3D" id="1.25.40.10">
    <property type="entry name" value="Tetratricopeptide repeat domain"/>
    <property type="match status" value="2"/>
</dbReference>
<sequence length="483" mass="51151">MNLLFVLLLAALLFAYLAIPLLFPRQSDPLPDLRDPVTQDLEEERDALLRAIRELDARTDLPEARRAALRGRYEAKAAKVLRALDERQREAPPEPPAAPPRGLAAVALTLLAGVLVGATFVTNNLPPEVRSVDGGPPAITGRELQRLERAAARDPSAANLLALADGYWRADNGDAAEALYVRITQEVSPPPAVALQRLGFLRLQVNLAEAVQYLELARNADPEDLETLYILGEVHYASRNMEAAIEAWEAYLEAPGGAGDAEVAARLQLARTFAALLAAAEADPSAENLAALADAHWESGERDRAVDVYFRLLTEADPHHATALSRVGQQLSLGGRFDDAAAVLERALALDPQDHATRLYLGSARFAAGDYAAAADAWEVYARAAAGDERVAELIATARERAAEDALPPTQEELQDLPAELFAEAAGAGAAAAPAAPAASSAVPDDTLAHPTEDAGTPERGAETAPVAPAETTAAPGTTYTTP</sequence>
<dbReference type="SUPFAM" id="SSF48452">
    <property type="entry name" value="TPR-like"/>
    <property type="match status" value="1"/>
</dbReference>
<dbReference type="STRING" id="649638.Trad_0411"/>
<evidence type="ECO:0000313" key="3">
    <source>
        <dbReference type="EMBL" id="ADI13549.1"/>
    </source>
</evidence>
<proteinExistence type="predicted"/>
<evidence type="ECO:0000256" key="1">
    <source>
        <dbReference type="PROSITE-ProRule" id="PRU00339"/>
    </source>
</evidence>
<dbReference type="HOGENOM" id="CLU_564908_0_0_0"/>
<dbReference type="Pfam" id="PF14559">
    <property type="entry name" value="TPR_19"/>
    <property type="match status" value="1"/>
</dbReference>
<name>D7CRQ9_TRURR</name>
<evidence type="ECO:0000313" key="4">
    <source>
        <dbReference type="Proteomes" id="UP000000379"/>
    </source>
</evidence>
<dbReference type="InterPro" id="IPR011990">
    <property type="entry name" value="TPR-like_helical_dom_sf"/>
</dbReference>
<dbReference type="EMBL" id="CP002049">
    <property type="protein sequence ID" value="ADI13549.1"/>
    <property type="molecule type" value="Genomic_DNA"/>
</dbReference>
<keyword evidence="1" id="KW-0802">TPR repeat</keyword>
<dbReference type="OrthoDB" id="9766710at2"/>
<dbReference type="KEGG" id="tra:Trad_0411"/>
<reference evidence="4" key="1">
    <citation type="submission" date="2010-05" db="EMBL/GenBank/DDBJ databases">
        <title>The complete genome of Truepera radiovictris DSM 17093.</title>
        <authorList>
            <consortium name="US DOE Joint Genome Institute (JGI-PGF)"/>
            <person name="Lucas S."/>
            <person name="Copeland A."/>
            <person name="Lapidus A."/>
            <person name="Glavina del Rio T."/>
            <person name="Dalin E."/>
            <person name="Tice H."/>
            <person name="Bruce D."/>
            <person name="Goodwin L."/>
            <person name="Pitluck S."/>
            <person name="Kyrpides N."/>
            <person name="Mavromatis K."/>
            <person name="Ovchinnikova G."/>
            <person name="Munk A.C."/>
            <person name="Detter J.C."/>
            <person name="Han C."/>
            <person name="Tapia R."/>
            <person name="Land M."/>
            <person name="Hauser L."/>
            <person name="Markowitz V."/>
            <person name="Cheng J.-F."/>
            <person name="Hugenholtz P."/>
            <person name="Woyke T."/>
            <person name="Wu D."/>
            <person name="Tindall B."/>
            <person name="Pomrenke H.G."/>
            <person name="Brambilla E."/>
            <person name="Klenk H.-P."/>
            <person name="Eisen J.A."/>
        </authorList>
    </citation>
    <scope>NUCLEOTIDE SEQUENCE [LARGE SCALE GENOMIC DNA]</scope>
    <source>
        <strain evidence="4">DSM 17093 / CIP 108686 / LMG 22925 / RQ-24</strain>
    </source>
</reference>
<feature type="repeat" description="TPR" evidence="1">
    <location>
        <begin position="321"/>
        <end position="354"/>
    </location>
</feature>
<gene>
    <name evidence="3" type="ordered locus">Trad_0411</name>
</gene>
<feature type="compositionally biased region" description="Low complexity" evidence="2">
    <location>
        <begin position="433"/>
        <end position="442"/>
    </location>
</feature>
<accession>D7CRQ9</accession>
<feature type="region of interest" description="Disordered" evidence="2">
    <location>
        <begin position="433"/>
        <end position="483"/>
    </location>
</feature>
<dbReference type="SMART" id="SM00028">
    <property type="entry name" value="TPR"/>
    <property type="match status" value="4"/>
</dbReference>